<accession>A0AA48KC75</accession>
<comment type="cofactor">
    <cofactor evidence="1">
        <name>Zn(2+)</name>
        <dbReference type="ChEBI" id="CHEBI:29105"/>
    </cofactor>
</comment>
<comment type="similarity">
    <text evidence="2">Belongs to the peptidase M20A family.</text>
</comment>
<evidence type="ECO:0000256" key="3">
    <source>
        <dbReference type="ARBA" id="ARBA00022723"/>
    </source>
</evidence>
<dbReference type="InterPro" id="IPR050072">
    <property type="entry name" value="Peptidase_M20A"/>
</dbReference>
<protein>
    <submittedName>
        <fullName evidence="7">Peptidase M20</fullName>
    </submittedName>
</protein>
<dbReference type="AlphaFoldDB" id="A0AA48KC75"/>
<keyword evidence="3" id="KW-0479">Metal-binding</keyword>
<dbReference type="InterPro" id="IPR036264">
    <property type="entry name" value="Bact_exopeptidase_dim_dom"/>
</dbReference>
<gene>
    <name evidence="7" type="primary">argE</name>
    <name evidence="7" type="ORF">METESE_07430</name>
</gene>
<organism evidence="7 8">
    <name type="scientific">Mesoterricola sediminis</name>
    <dbReference type="NCBI Taxonomy" id="2927980"/>
    <lineage>
        <taxon>Bacteria</taxon>
        <taxon>Pseudomonadati</taxon>
        <taxon>Acidobacteriota</taxon>
        <taxon>Holophagae</taxon>
        <taxon>Holophagales</taxon>
        <taxon>Holophagaceae</taxon>
        <taxon>Mesoterricola</taxon>
    </lineage>
</organism>
<evidence type="ECO:0000313" key="7">
    <source>
        <dbReference type="EMBL" id="BDU75785.1"/>
    </source>
</evidence>
<reference evidence="7" key="1">
    <citation type="journal article" date="2023" name="Int. J. Syst. Evol. Microbiol.">
        <title>Mesoterricola silvestris gen. nov., sp. nov., Mesoterricola sediminis sp. nov., Geothrix oryzae sp. nov., Geothrix edaphica sp. nov., Geothrix rubra sp. nov., and Geothrix limicola sp. nov., six novel members of Acidobacteriota isolated from soils.</title>
        <authorList>
            <person name="Itoh H."/>
            <person name="Sugisawa Y."/>
            <person name="Mise K."/>
            <person name="Xu Z."/>
            <person name="Kuniyasu M."/>
            <person name="Ushijima N."/>
            <person name="Kawano K."/>
            <person name="Kobayashi E."/>
            <person name="Shiratori Y."/>
            <person name="Masuda Y."/>
            <person name="Senoo K."/>
        </authorList>
    </citation>
    <scope>NUCLEOTIDE SEQUENCE</scope>
    <source>
        <strain evidence="7">W786</strain>
    </source>
</reference>
<dbReference type="Gene3D" id="3.30.70.360">
    <property type="match status" value="1"/>
</dbReference>
<dbReference type="PANTHER" id="PTHR43808">
    <property type="entry name" value="ACETYLORNITHINE DEACETYLASE"/>
    <property type="match status" value="1"/>
</dbReference>
<dbReference type="PANTHER" id="PTHR43808:SF8">
    <property type="entry name" value="PEPTIDASE M20 DIMERISATION DOMAIN-CONTAINING PROTEIN"/>
    <property type="match status" value="1"/>
</dbReference>
<evidence type="ECO:0000256" key="2">
    <source>
        <dbReference type="ARBA" id="ARBA00006247"/>
    </source>
</evidence>
<dbReference type="KEGG" id="msea:METESE_07430"/>
<evidence type="ECO:0000313" key="8">
    <source>
        <dbReference type="Proteomes" id="UP001228113"/>
    </source>
</evidence>
<dbReference type="SUPFAM" id="SSF53187">
    <property type="entry name" value="Zn-dependent exopeptidases"/>
    <property type="match status" value="1"/>
</dbReference>
<keyword evidence="4" id="KW-0378">Hydrolase</keyword>
<proteinExistence type="inferred from homology"/>
<evidence type="ECO:0000256" key="4">
    <source>
        <dbReference type="ARBA" id="ARBA00022801"/>
    </source>
</evidence>
<dbReference type="InterPro" id="IPR002933">
    <property type="entry name" value="Peptidase_M20"/>
</dbReference>
<dbReference type="Gene3D" id="3.40.630.10">
    <property type="entry name" value="Zn peptidases"/>
    <property type="match status" value="1"/>
</dbReference>
<dbReference type="EMBL" id="AP027081">
    <property type="protein sequence ID" value="BDU75785.1"/>
    <property type="molecule type" value="Genomic_DNA"/>
</dbReference>
<dbReference type="RefSeq" id="WP_316411103.1">
    <property type="nucleotide sequence ID" value="NZ_AP027081.1"/>
</dbReference>
<evidence type="ECO:0000259" key="6">
    <source>
        <dbReference type="Pfam" id="PF07687"/>
    </source>
</evidence>
<evidence type="ECO:0000256" key="5">
    <source>
        <dbReference type="ARBA" id="ARBA00022833"/>
    </source>
</evidence>
<keyword evidence="8" id="KW-1185">Reference proteome</keyword>
<dbReference type="Proteomes" id="UP001228113">
    <property type="component" value="Chromosome"/>
</dbReference>
<evidence type="ECO:0000256" key="1">
    <source>
        <dbReference type="ARBA" id="ARBA00001947"/>
    </source>
</evidence>
<dbReference type="SUPFAM" id="SSF55031">
    <property type="entry name" value="Bacterial exopeptidase dimerisation domain"/>
    <property type="match status" value="1"/>
</dbReference>
<feature type="domain" description="Peptidase M20 dimerisation" evidence="6">
    <location>
        <begin position="162"/>
        <end position="254"/>
    </location>
</feature>
<sequence>MDVRPVDPLAQPDLVLEALCAVDTTTGQEAALLPVLRPLLEALGARVDVAPFAPGRCNVLATWGEPRILFSTHLDTVPPFIPPRREAGALHGRGACDAKGQIVAQLLAAARLRDRGVAWLGVAGEETDSVGAQQALRDWQDRFPSCRAVINGEPTELQVAAGQRGVRNLRLGCRGRAAHGGSPERGHSAVLDLVDWIGGIRALAPGRHPDLGPEVWNLGVIRGGEAVNIVPDRAEALLNIRTVPGSAFAEAVAALGPAGSEVEVQVDEAPCLFPALPGFPMAPVPFGSDAPVLRALAPTGAVALAGPGSITVAHTADEHLTFTDLGAGADLNLRLALHFLQEHP</sequence>
<dbReference type="InterPro" id="IPR011650">
    <property type="entry name" value="Peptidase_M20_dimer"/>
</dbReference>
<name>A0AA48KC75_9BACT</name>
<dbReference type="Pfam" id="PF01546">
    <property type="entry name" value="Peptidase_M20"/>
    <property type="match status" value="1"/>
</dbReference>
<dbReference type="GO" id="GO:0016787">
    <property type="term" value="F:hydrolase activity"/>
    <property type="evidence" value="ECO:0007669"/>
    <property type="project" value="UniProtKB-KW"/>
</dbReference>
<keyword evidence="5" id="KW-0862">Zinc</keyword>
<dbReference type="GO" id="GO:0046872">
    <property type="term" value="F:metal ion binding"/>
    <property type="evidence" value="ECO:0007669"/>
    <property type="project" value="UniProtKB-KW"/>
</dbReference>
<dbReference type="Pfam" id="PF07687">
    <property type="entry name" value="M20_dimer"/>
    <property type="match status" value="1"/>
</dbReference>